<comment type="caution">
    <text evidence="7">The sequence shown here is derived from an EMBL/GenBank/DDBJ whole genome shotgun (WGS) entry which is preliminary data.</text>
</comment>
<accession>A0AAV4FW87</accession>
<dbReference type="GO" id="GO:0005739">
    <property type="term" value="C:mitochondrion"/>
    <property type="evidence" value="ECO:0007669"/>
    <property type="project" value="TreeGrafter"/>
</dbReference>
<dbReference type="EC" id="2.7.1.-" evidence="5"/>
<comment type="pathway">
    <text evidence="2">Carbohydrate metabolism; hexose metabolism.</text>
</comment>
<gene>
    <name evidence="7" type="ORF">ElyMa_005814300</name>
</gene>
<keyword evidence="5" id="KW-0067">ATP-binding</keyword>
<name>A0AAV4FW87_9GAST</name>
<dbReference type="PANTHER" id="PTHR19443:SF16">
    <property type="entry name" value="HEXOKINASE TYPE 1-RELATED"/>
    <property type="match status" value="1"/>
</dbReference>
<dbReference type="InterPro" id="IPR001312">
    <property type="entry name" value="Hexokinase"/>
</dbReference>
<organism evidence="7 8">
    <name type="scientific">Elysia marginata</name>
    <dbReference type="NCBI Taxonomy" id="1093978"/>
    <lineage>
        <taxon>Eukaryota</taxon>
        <taxon>Metazoa</taxon>
        <taxon>Spiralia</taxon>
        <taxon>Lophotrochozoa</taxon>
        <taxon>Mollusca</taxon>
        <taxon>Gastropoda</taxon>
        <taxon>Heterobranchia</taxon>
        <taxon>Euthyneura</taxon>
        <taxon>Panpulmonata</taxon>
        <taxon>Sacoglossa</taxon>
        <taxon>Placobranchoidea</taxon>
        <taxon>Plakobranchidae</taxon>
        <taxon>Elysia</taxon>
    </lineage>
</organism>
<reference evidence="7 8" key="1">
    <citation type="journal article" date="2021" name="Elife">
        <title>Chloroplast acquisition without the gene transfer in kleptoplastic sea slugs, Plakobranchus ocellatus.</title>
        <authorList>
            <person name="Maeda T."/>
            <person name="Takahashi S."/>
            <person name="Yoshida T."/>
            <person name="Shimamura S."/>
            <person name="Takaki Y."/>
            <person name="Nagai Y."/>
            <person name="Toyoda A."/>
            <person name="Suzuki Y."/>
            <person name="Arimoto A."/>
            <person name="Ishii H."/>
            <person name="Satoh N."/>
            <person name="Nishiyama T."/>
            <person name="Hasebe M."/>
            <person name="Maruyama T."/>
            <person name="Minagawa J."/>
            <person name="Obokata J."/>
            <person name="Shigenobu S."/>
        </authorList>
    </citation>
    <scope>NUCLEOTIDE SEQUENCE [LARGE SCALE GENOMIC DNA]</scope>
</reference>
<protein>
    <recommendedName>
        <fullName evidence="5">Phosphotransferase</fullName>
        <ecNumber evidence="5">2.7.1.-</ecNumber>
    </recommendedName>
</protein>
<dbReference type="InterPro" id="IPR022673">
    <property type="entry name" value="Hexokinase_C"/>
</dbReference>
<keyword evidence="5" id="KW-0418">Kinase</keyword>
<dbReference type="GO" id="GO:0001678">
    <property type="term" value="P:intracellular glucose homeostasis"/>
    <property type="evidence" value="ECO:0007669"/>
    <property type="project" value="InterPro"/>
</dbReference>
<proteinExistence type="inferred from homology"/>
<evidence type="ECO:0000256" key="3">
    <source>
        <dbReference type="ARBA" id="ARBA00023152"/>
    </source>
</evidence>
<comment type="pathway">
    <text evidence="1">Carbohydrate degradation; glycolysis; D-glyceraldehyde 3-phosphate and glycerone phosphate from D-glucose: step 1/4.</text>
</comment>
<dbReference type="Proteomes" id="UP000762676">
    <property type="component" value="Unassembled WGS sequence"/>
</dbReference>
<dbReference type="GO" id="GO:0008865">
    <property type="term" value="F:fructokinase activity"/>
    <property type="evidence" value="ECO:0007669"/>
    <property type="project" value="TreeGrafter"/>
</dbReference>
<evidence type="ECO:0000259" key="6">
    <source>
        <dbReference type="Pfam" id="PF03727"/>
    </source>
</evidence>
<dbReference type="Gene3D" id="3.40.367.20">
    <property type="match status" value="1"/>
</dbReference>
<dbReference type="GO" id="GO:0005524">
    <property type="term" value="F:ATP binding"/>
    <property type="evidence" value="ECO:0007669"/>
    <property type="project" value="UniProtKB-UniRule"/>
</dbReference>
<comment type="similarity">
    <text evidence="5">Belongs to the hexokinase family.</text>
</comment>
<dbReference type="GO" id="GO:0005536">
    <property type="term" value="F:D-glucose binding"/>
    <property type="evidence" value="ECO:0007669"/>
    <property type="project" value="InterPro"/>
</dbReference>
<evidence type="ECO:0000256" key="4">
    <source>
        <dbReference type="ARBA" id="ARBA00044613"/>
    </source>
</evidence>
<feature type="non-terminal residue" evidence="7">
    <location>
        <position position="52"/>
    </location>
</feature>
<dbReference type="GO" id="GO:0006096">
    <property type="term" value="P:glycolytic process"/>
    <property type="evidence" value="ECO:0007669"/>
    <property type="project" value="UniProtKB-KW"/>
</dbReference>
<keyword evidence="3 5" id="KW-0324">Glycolysis</keyword>
<dbReference type="GO" id="GO:0004340">
    <property type="term" value="F:glucokinase activity"/>
    <property type="evidence" value="ECO:0007669"/>
    <property type="project" value="TreeGrafter"/>
</dbReference>
<feature type="domain" description="Hexokinase C-terminal" evidence="6">
    <location>
        <begin position="1"/>
        <end position="51"/>
    </location>
</feature>
<keyword evidence="5" id="KW-0808">Transferase</keyword>
<evidence type="ECO:0000256" key="2">
    <source>
        <dbReference type="ARBA" id="ARBA00005028"/>
    </source>
</evidence>
<keyword evidence="5" id="KW-0547">Nucleotide-binding</keyword>
<dbReference type="PANTHER" id="PTHR19443">
    <property type="entry name" value="HEXOKINASE"/>
    <property type="match status" value="1"/>
</dbReference>
<dbReference type="SUPFAM" id="SSF53067">
    <property type="entry name" value="Actin-like ATPase domain"/>
    <property type="match status" value="1"/>
</dbReference>
<dbReference type="Pfam" id="PF03727">
    <property type="entry name" value="Hexokinase_2"/>
    <property type="match status" value="1"/>
</dbReference>
<keyword evidence="8" id="KW-1185">Reference proteome</keyword>
<dbReference type="AlphaFoldDB" id="A0AAV4FW87"/>
<sequence length="52" mass="6077">YEKMISGMYMGEIARLAIESLRQHKLLFSGEGSELLSERDRFYTKYISEIEG</sequence>
<dbReference type="GO" id="GO:0005829">
    <property type="term" value="C:cytosol"/>
    <property type="evidence" value="ECO:0007669"/>
    <property type="project" value="TreeGrafter"/>
</dbReference>
<dbReference type="GO" id="GO:0006006">
    <property type="term" value="P:glucose metabolic process"/>
    <property type="evidence" value="ECO:0007669"/>
    <property type="project" value="TreeGrafter"/>
</dbReference>
<evidence type="ECO:0000256" key="1">
    <source>
        <dbReference type="ARBA" id="ARBA00004888"/>
    </source>
</evidence>
<evidence type="ECO:0000256" key="5">
    <source>
        <dbReference type="RuleBase" id="RU362007"/>
    </source>
</evidence>
<evidence type="ECO:0000313" key="8">
    <source>
        <dbReference type="Proteomes" id="UP000762676"/>
    </source>
</evidence>
<dbReference type="EMBL" id="BMAT01011672">
    <property type="protein sequence ID" value="GFR77010.1"/>
    <property type="molecule type" value="Genomic_DNA"/>
</dbReference>
<evidence type="ECO:0000313" key="7">
    <source>
        <dbReference type="EMBL" id="GFR77010.1"/>
    </source>
</evidence>
<feature type="non-terminal residue" evidence="7">
    <location>
        <position position="1"/>
    </location>
</feature>
<dbReference type="InterPro" id="IPR043129">
    <property type="entry name" value="ATPase_NBD"/>
</dbReference>
<comment type="catalytic activity">
    <reaction evidence="4">
        <text>a D-hexose + ATP = a D-hexose 6-phosphate + ADP + H(+)</text>
        <dbReference type="Rhea" id="RHEA:22740"/>
        <dbReference type="ChEBI" id="CHEBI:4194"/>
        <dbReference type="ChEBI" id="CHEBI:15378"/>
        <dbReference type="ChEBI" id="CHEBI:30616"/>
        <dbReference type="ChEBI" id="CHEBI:229467"/>
        <dbReference type="ChEBI" id="CHEBI:456216"/>
        <dbReference type="EC" id="2.7.1.1"/>
    </reaction>
    <physiologicalReaction direction="left-to-right" evidence="4">
        <dbReference type="Rhea" id="RHEA:22741"/>
    </physiologicalReaction>
</comment>